<dbReference type="HOGENOM" id="CLU_014245_1_0_1"/>
<feature type="region of interest" description="Disordered" evidence="8">
    <location>
        <begin position="874"/>
        <end position="917"/>
    </location>
</feature>
<feature type="region of interest" description="Disordered" evidence="8">
    <location>
        <begin position="283"/>
        <end position="366"/>
    </location>
</feature>
<evidence type="ECO:0000313" key="11">
    <source>
        <dbReference type="Proteomes" id="UP000006753"/>
    </source>
</evidence>
<keyword evidence="11" id="KW-1185">Reference proteome</keyword>
<feature type="compositionally biased region" description="Low complexity" evidence="8">
    <location>
        <begin position="25"/>
        <end position="72"/>
    </location>
</feature>
<feature type="region of interest" description="Disordered" evidence="8">
    <location>
        <begin position="1"/>
        <end position="104"/>
    </location>
</feature>
<dbReference type="InterPro" id="IPR051059">
    <property type="entry name" value="VerF-like"/>
</dbReference>
<dbReference type="GO" id="GO:0005634">
    <property type="term" value="C:nucleus"/>
    <property type="evidence" value="ECO:0007669"/>
    <property type="project" value="UniProtKB-SubCell"/>
</dbReference>
<dbReference type="SMART" id="SM00355">
    <property type="entry name" value="ZnF_C2H2"/>
    <property type="match status" value="2"/>
</dbReference>
<dbReference type="GO" id="GO:0000785">
    <property type="term" value="C:chromatin"/>
    <property type="evidence" value="ECO:0007669"/>
    <property type="project" value="TreeGrafter"/>
</dbReference>
<evidence type="ECO:0000256" key="5">
    <source>
        <dbReference type="ARBA" id="ARBA00022833"/>
    </source>
</evidence>
<evidence type="ECO:0000256" key="4">
    <source>
        <dbReference type="ARBA" id="ARBA00022771"/>
    </source>
</evidence>
<feature type="compositionally biased region" description="Polar residues" evidence="8">
    <location>
        <begin position="874"/>
        <end position="888"/>
    </location>
</feature>
<dbReference type="PANTHER" id="PTHR40626:SF12">
    <property type="entry name" value="RFEC"/>
    <property type="match status" value="1"/>
</dbReference>
<dbReference type="InterPro" id="IPR013087">
    <property type="entry name" value="Znf_C2H2_type"/>
</dbReference>
<dbReference type="OMA" id="FYWLAKY"/>
<dbReference type="CDD" id="cd12148">
    <property type="entry name" value="fungal_TF_MHR"/>
    <property type="match status" value="1"/>
</dbReference>
<dbReference type="InParanoid" id="K1WSJ2"/>
<name>K1WSJ2_MARBU</name>
<evidence type="ECO:0000256" key="8">
    <source>
        <dbReference type="SAM" id="MobiDB-lite"/>
    </source>
</evidence>
<dbReference type="Pfam" id="PF04082">
    <property type="entry name" value="Fungal_trans"/>
    <property type="match status" value="1"/>
</dbReference>
<keyword evidence="4 7" id="KW-0863">Zinc-finger</keyword>
<protein>
    <submittedName>
        <fullName evidence="10">C2H2 transcription factor</fullName>
    </submittedName>
</protein>
<evidence type="ECO:0000259" key="9">
    <source>
        <dbReference type="PROSITE" id="PS50157"/>
    </source>
</evidence>
<feature type="region of interest" description="Disordered" evidence="8">
    <location>
        <begin position="387"/>
        <end position="411"/>
    </location>
</feature>
<dbReference type="SUPFAM" id="SSF57667">
    <property type="entry name" value="beta-beta-alpha zinc fingers"/>
    <property type="match status" value="1"/>
</dbReference>
<keyword evidence="2" id="KW-0479">Metal-binding</keyword>
<dbReference type="Gene3D" id="3.30.160.60">
    <property type="entry name" value="Classic Zinc Finger"/>
    <property type="match status" value="2"/>
</dbReference>
<evidence type="ECO:0000256" key="7">
    <source>
        <dbReference type="PROSITE-ProRule" id="PRU00042"/>
    </source>
</evidence>
<dbReference type="GO" id="GO:0008270">
    <property type="term" value="F:zinc ion binding"/>
    <property type="evidence" value="ECO:0007669"/>
    <property type="project" value="UniProtKB-KW"/>
</dbReference>
<feature type="domain" description="C2H2-type" evidence="9">
    <location>
        <begin position="229"/>
        <end position="256"/>
    </location>
</feature>
<feature type="compositionally biased region" description="Polar residues" evidence="8">
    <location>
        <begin position="287"/>
        <end position="296"/>
    </location>
</feature>
<organism evidence="10 11">
    <name type="scientific">Marssonina brunnea f. sp. multigermtubi (strain MB_m1)</name>
    <name type="common">Marssonina leaf spot fungus</name>
    <dbReference type="NCBI Taxonomy" id="1072389"/>
    <lineage>
        <taxon>Eukaryota</taxon>
        <taxon>Fungi</taxon>
        <taxon>Dikarya</taxon>
        <taxon>Ascomycota</taxon>
        <taxon>Pezizomycotina</taxon>
        <taxon>Leotiomycetes</taxon>
        <taxon>Helotiales</taxon>
        <taxon>Drepanopezizaceae</taxon>
        <taxon>Drepanopeziza</taxon>
    </lineage>
</organism>
<dbReference type="PANTHER" id="PTHR40626">
    <property type="entry name" value="MIP31509P"/>
    <property type="match status" value="1"/>
</dbReference>
<dbReference type="PROSITE" id="PS50157">
    <property type="entry name" value="ZINC_FINGER_C2H2_2"/>
    <property type="match status" value="1"/>
</dbReference>
<dbReference type="GO" id="GO:0006351">
    <property type="term" value="P:DNA-templated transcription"/>
    <property type="evidence" value="ECO:0007669"/>
    <property type="project" value="InterPro"/>
</dbReference>
<evidence type="ECO:0000256" key="2">
    <source>
        <dbReference type="ARBA" id="ARBA00022723"/>
    </source>
</evidence>
<dbReference type="PROSITE" id="PS00028">
    <property type="entry name" value="ZINC_FINGER_C2H2_1"/>
    <property type="match status" value="1"/>
</dbReference>
<feature type="compositionally biased region" description="Gly residues" evidence="8">
    <location>
        <begin position="324"/>
        <end position="351"/>
    </location>
</feature>
<dbReference type="Proteomes" id="UP000006753">
    <property type="component" value="Unassembled WGS sequence"/>
</dbReference>
<feature type="compositionally biased region" description="Polar residues" evidence="8">
    <location>
        <begin position="1"/>
        <end position="24"/>
    </location>
</feature>
<proteinExistence type="predicted"/>
<dbReference type="OrthoDB" id="9439903at2759"/>
<keyword evidence="3" id="KW-0677">Repeat</keyword>
<dbReference type="KEGG" id="mbe:MBM_06593"/>
<feature type="compositionally biased region" description="Polar residues" evidence="8">
    <location>
        <begin position="895"/>
        <end position="917"/>
    </location>
</feature>
<dbReference type="eggNOG" id="KOG1721">
    <property type="taxonomic scope" value="Eukaryota"/>
</dbReference>
<reference evidence="10 11" key="1">
    <citation type="journal article" date="2012" name="BMC Genomics">
        <title>Sequencing the genome of Marssonina brunnea reveals fungus-poplar co-evolution.</title>
        <authorList>
            <person name="Zhu S."/>
            <person name="Cao Y.-Z."/>
            <person name="Jiang C."/>
            <person name="Tan B.-Y."/>
            <person name="Wang Z."/>
            <person name="Feng S."/>
            <person name="Zhang L."/>
            <person name="Su X.-H."/>
            <person name="Brejova B."/>
            <person name="Vinar T."/>
            <person name="Xu M."/>
            <person name="Wang M.-X."/>
            <person name="Zhang S.-G."/>
            <person name="Huang M.-R."/>
            <person name="Wu R."/>
            <person name="Zhou Y."/>
        </authorList>
    </citation>
    <scope>NUCLEOTIDE SEQUENCE [LARGE SCALE GENOMIC DNA]</scope>
    <source>
        <strain evidence="10 11">MB_m1</strain>
    </source>
</reference>
<evidence type="ECO:0000256" key="1">
    <source>
        <dbReference type="ARBA" id="ARBA00004123"/>
    </source>
</evidence>
<keyword evidence="5" id="KW-0862">Zinc</keyword>
<dbReference type="AlphaFoldDB" id="K1WSJ2"/>
<dbReference type="GO" id="GO:0000978">
    <property type="term" value="F:RNA polymerase II cis-regulatory region sequence-specific DNA binding"/>
    <property type="evidence" value="ECO:0007669"/>
    <property type="project" value="InterPro"/>
</dbReference>
<evidence type="ECO:0000313" key="10">
    <source>
        <dbReference type="EMBL" id="EKD15377.1"/>
    </source>
</evidence>
<gene>
    <name evidence="10" type="ORF">MBM_06593</name>
</gene>
<dbReference type="GeneID" id="18762528"/>
<feature type="compositionally biased region" description="Polar residues" evidence="8">
    <location>
        <begin position="86"/>
        <end position="104"/>
    </location>
</feature>
<dbReference type="GO" id="GO:0000981">
    <property type="term" value="F:DNA-binding transcription factor activity, RNA polymerase II-specific"/>
    <property type="evidence" value="ECO:0007669"/>
    <property type="project" value="InterPro"/>
</dbReference>
<dbReference type="InterPro" id="IPR007219">
    <property type="entry name" value="XnlR_reg_dom"/>
</dbReference>
<evidence type="ECO:0000256" key="3">
    <source>
        <dbReference type="ARBA" id="ARBA00022737"/>
    </source>
</evidence>
<dbReference type="InterPro" id="IPR036236">
    <property type="entry name" value="Znf_C2H2_sf"/>
</dbReference>
<keyword evidence="6" id="KW-0539">Nucleus</keyword>
<comment type="subcellular location">
    <subcellularLocation>
        <location evidence="1">Nucleus</location>
    </subcellularLocation>
</comment>
<evidence type="ECO:0000256" key="6">
    <source>
        <dbReference type="ARBA" id="ARBA00023242"/>
    </source>
</evidence>
<accession>K1WSJ2</accession>
<sequence length="1059" mass="115714">MDGSQYGHQGNGMSNTNSPYPSNVSPHQLQQQQQQQQPQQQQQQQQSSSHHHTTLPPMQATQQATQQATMPAHLNQYPGSAPHTPRNGSTPGTPVSANNPMGNLINQIGGQRFAPMMPSTNYHQGDTRYGLPQAAIAMSQQQPIASASLLSRGNQPIRPMPQNGMQMQPGMHPYGQNNMLMQDMEPPTHVVGSQGRRGILPSAPGRPAVSANSSGKHALIPAKDADGKFPCPHCTKTYLHAKHLKRHLLRHTGDRPYMCILCRDTFSRSDILKRHFQKCSIRRGNPTGASHLSHSQAHLKKPNSGPHRSTNSMPDGNELMGVNGMNGGSMNGGSMNGGSMNGGSMNGGSMNGGSMSSNPFGISPDGSCPDATANLTDEQQEQMRQRGLGGLGGRHGNRMPGPSPGGSNRTSFDQQSYAGSVTSMAPGMNPSLAFSMQHTRQNGHSFTQGYDYASHGNSTSLPTQPPASQDWSQMFQPPPPTAYTINPYNPNVADAPVLIKQEFRSEPSINNNNSNDAIFTGIYGSVPSGPNQPSSCAAWNLQSDPLEELSNRLIFFCFPQNQIIGRSNNIRNYLTAANIKHLLERFTSFQGHFPIIHMPTFQIAEAFDGLLLAIICIGAVYSDRIPATQVREMMELAKLAIERNSQVFSIVSREQTGDSGFGGETIGSSKSELEQITAIYMMQILFTWNGTPVQREKARRDFPIIAEIARRAGLTKPMTISPRSILHQPNVPVENLDAASFDWNAWVEQEKRSRLMFAIFLLDSVMVIFFNTPPRFERDEIRLPLPADDAAWDAPSSSECAEALGLCGPAAARDKNPEGSRQPKQPDFAASMKALLYGDGLVTAGTNLYSKFILVHALHVQLWAAQRHLSQQESSQPVAFPVSGSSTPDWRRGDISSSGAHSTNTSGRATPTDSAGQSAQAIKSLNVAFDKWKKTWDDDIAIQYPPSSSNYRRFGFCRDAIHFYWLGKYLVQNVRGLDCGTAPDQRFSEMMQLLKSVKTWVQADTSKRGEELGSVNDIHKDYGVTDLTLDMAQLFKPINQHIDSPVPGVQTNMSNNSMG</sequence>
<dbReference type="EMBL" id="JH921442">
    <property type="protein sequence ID" value="EKD15377.1"/>
    <property type="molecule type" value="Genomic_DNA"/>
</dbReference>